<proteinExistence type="predicted"/>
<dbReference type="AlphaFoldDB" id="A0A9X2GMJ1"/>
<comment type="caution">
    <text evidence="3">The sequence shown here is derived from an EMBL/GenBank/DDBJ whole genome shotgun (WGS) entry which is preliminary data.</text>
</comment>
<evidence type="ECO:0000313" key="4">
    <source>
        <dbReference type="Proteomes" id="UP001139648"/>
    </source>
</evidence>
<dbReference type="GO" id="GO:0003677">
    <property type="term" value="F:DNA binding"/>
    <property type="evidence" value="ECO:0007669"/>
    <property type="project" value="InterPro"/>
</dbReference>
<dbReference type="SUPFAM" id="SSF46955">
    <property type="entry name" value="Putative DNA-binding domain"/>
    <property type="match status" value="1"/>
</dbReference>
<dbReference type="EMBL" id="JAMZEB010000002">
    <property type="protein sequence ID" value="MCP2358306.1"/>
    <property type="molecule type" value="Genomic_DNA"/>
</dbReference>
<evidence type="ECO:0000313" key="3">
    <source>
        <dbReference type="EMBL" id="MCP2358306.1"/>
    </source>
</evidence>
<dbReference type="Pfam" id="PF13411">
    <property type="entry name" value="MerR_1"/>
    <property type="match status" value="1"/>
</dbReference>
<gene>
    <name evidence="3" type="ORF">HD597_005326</name>
</gene>
<sequence>MDQRRSAAEGDTPAHGRITETTTERTTGRTAEDRFDDEDYPAYSMGAAAEMLGVTPTFLRALGAAHLIEPKRSGGGHRRYSRYQLRLAARARELVDQGTPVEAACRIIILEDQLAEALRINAAHERERTAGT</sequence>
<feature type="region of interest" description="Disordered" evidence="1">
    <location>
        <begin position="1"/>
        <end position="37"/>
    </location>
</feature>
<keyword evidence="4" id="KW-1185">Reference proteome</keyword>
<protein>
    <recommendedName>
        <fullName evidence="2">HTH merR-type domain-containing protein</fullName>
    </recommendedName>
</protein>
<dbReference type="InterPro" id="IPR000551">
    <property type="entry name" value="MerR-type_HTH_dom"/>
</dbReference>
<feature type="compositionally biased region" description="Basic and acidic residues" evidence="1">
    <location>
        <begin position="1"/>
        <end position="33"/>
    </location>
</feature>
<dbReference type="GO" id="GO:0006355">
    <property type="term" value="P:regulation of DNA-templated transcription"/>
    <property type="evidence" value="ECO:0007669"/>
    <property type="project" value="InterPro"/>
</dbReference>
<feature type="domain" description="HTH merR-type" evidence="2">
    <location>
        <begin position="42"/>
        <end position="110"/>
    </location>
</feature>
<dbReference type="Proteomes" id="UP001139648">
    <property type="component" value="Unassembled WGS sequence"/>
</dbReference>
<evidence type="ECO:0000256" key="1">
    <source>
        <dbReference type="SAM" id="MobiDB-lite"/>
    </source>
</evidence>
<dbReference type="SMART" id="SM00422">
    <property type="entry name" value="HTH_MERR"/>
    <property type="match status" value="1"/>
</dbReference>
<name>A0A9X2GMJ1_9ACTN</name>
<dbReference type="InterPro" id="IPR009061">
    <property type="entry name" value="DNA-bd_dom_put_sf"/>
</dbReference>
<organism evidence="3 4">
    <name type="scientific">Nonomuraea thailandensis</name>
    <dbReference type="NCBI Taxonomy" id="1188745"/>
    <lineage>
        <taxon>Bacteria</taxon>
        <taxon>Bacillati</taxon>
        <taxon>Actinomycetota</taxon>
        <taxon>Actinomycetes</taxon>
        <taxon>Streptosporangiales</taxon>
        <taxon>Streptosporangiaceae</taxon>
        <taxon>Nonomuraea</taxon>
    </lineage>
</organism>
<accession>A0A9X2GMJ1</accession>
<dbReference type="PROSITE" id="PS50937">
    <property type="entry name" value="HTH_MERR_2"/>
    <property type="match status" value="1"/>
</dbReference>
<evidence type="ECO:0000259" key="2">
    <source>
        <dbReference type="PROSITE" id="PS50937"/>
    </source>
</evidence>
<reference evidence="3" key="1">
    <citation type="submission" date="2022-06" db="EMBL/GenBank/DDBJ databases">
        <title>Sequencing the genomes of 1000 actinobacteria strains.</title>
        <authorList>
            <person name="Klenk H.-P."/>
        </authorList>
    </citation>
    <scope>NUCLEOTIDE SEQUENCE</scope>
    <source>
        <strain evidence="3">DSM 46694</strain>
    </source>
</reference>
<dbReference type="Gene3D" id="1.10.1660.10">
    <property type="match status" value="1"/>
</dbReference>